<dbReference type="SUPFAM" id="SSF50978">
    <property type="entry name" value="WD40 repeat-like"/>
    <property type="match status" value="1"/>
</dbReference>
<dbReference type="InterPro" id="IPR001680">
    <property type="entry name" value="WD40_rpt"/>
</dbReference>
<proteinExistence type="predicted"/>
<evidence type="ECO:0000256" key="4">
    <source>
        <dbReference type="SAM" id="MobiDB-lite"/>
    </source>
</evidence>
<sequence>MCILHASICFHSQTPRRIMAVKWRDGHSSSVLCLNVNKDGLVASGAERGELSMWNEEGIHLEQIQLPRADDVTCVVFSPTCPSRLYTSHGETISVLDVRFLKGPAECFHLNEEEINCLSVNETDSVLAAADDSGAIKIVDLENKKVSRSLRRHSNICSSVAFRPQRPQSLVSCGLDMKVMLWNLQKARPLWTTTLQETEAEEVGQQSAGQFFNPPLAHSLSVAACGNVFSCGAEDGKIRIFRVTGVKFEQELGFKAHTLGVSQVLFLPDVYWLLSGGNDGRVLLWDVGSEAGKQLKSPVKSIHRRKARTSASPKRGGEPNTMVTNEHARVLPKLSIEHGEKVNWISYTAIKGLRRVLVADQSSCISVYPLNAT</sequence>
<evidence type="ECO:0000256" key="2">
    <source>
        <dbReference type="ARBA" id="ARBA00022737"/>
    </source>
</evidence>
<protein>
    <submittedName>
        <fullName evidence="5">WD repeat domain 53</fullName>
    </submittedName>
</protein>
<reference evidence="6" key="2">
    <citation type="journal article" date="2013" name="Nat. Genet.">
        <title>The draft genomes of soft-shell turtle and green sea turtle yield insights into the development and evolution of the turtle-specific body plan.</title>
        <authorList>
            <person name="Wang Z."/>
            <person name="Pascual-Anaya J."/>
            <person name="Zadissa A."/>
            <person name="Li W."/>
            <person name="Niimura Y."/>
            <person name="Huang Z."/>
            <person name="Li C."/>
            <person name="White S."/>
            <person name="Xiong Z."/>
            <person name="Fang D."/>
            <person name="Wang B."/>
            <person name="Ming Y."/>
            <person name="Chen Y."/>
            <person name="Zheng Y."/>
            <person name="Kuraku S."/>
            <person name="Pignatelli M."/>
            <person name="Herrero J."/>
            <person name="Beal K."/>
            <person name="Nozawa M."/>
            <person name="Li Q."/>
            <person name="Wang J."/>
            <person name="Zhang H."/>
            <person name="Yu L."/>
            <person name="Shigenobu S."/>
            <person name="Wang J."/>
            <person name="Liu J."/>
            <person name="Flicek P."/>
            <person name="Searle S."/>
            <person name="Wang J."/>
            <person name="Kuratani S."/>
            <person name="Yin Y."/>
            <person name="Aken B."/>
            <person name="Zhang G."/>
            <person name="Irie N."/>
        </authorList>
    </citation>
    <scope>NUCLEOTIDE SEQUENCE [LARGE SCALE GENOMIC DNA]</scope>
    <source>
        <strain evidence="6">Daiwa-1</strain>
    </source>
</reference>
<dbReference type="PANTHER" id="PTHR44666">
    <property type="entry name" value="WD REPEAT-CONTAINING PROTEIN 53"/>
    <property type="match status" value="1"/>
</dbReference>
<dbReference type="Ensembl" id="ENSPSIT00000018262.1">
    <property type="protein sequence ID" value="ENSPSIP00000018177.1"/>
    <property type="gene ID" value="ENSPSIG00000016167.1"/>
</dbReference>
<gene>
    <name evidence="5" type="primary">WDR53</name>
</gene>
<dbReference type="STRING" id="13735.ENSPSIP00000018177"/>
<reference evidence="6" key="1">
    <citation type="submission" date="2011-10" db="EMBL/GenBank/DDBJ databases">
        <authorList>
            <consortium name="Soft-shell Turtle Genome Consortium"/>
        </authorList>
    </citation>
    <scope>NUCLEOTIDE SEQUENCE [LARGE SCALE GENOMIC DNA]</scope>
    <source>
        <strain evidence="6">Daiwa-1</strain>
    </source>
</reference>
<feature type="repeat" description="WD" evidence="3">
    <location>
        <begin position="150"/>
        <end position="192"/>
    </location>
</feature>
<dbReference type="RefSeq" id="XP_006124897.1">
    <property type="nucleotide sequence ID" value="XM_006124835.3"/>
</dbReference>
<dbReference type="eggNOG" id="ENOG502QQ86">
    <property type="taxonomic scope" value="Eukaryota"/>
</dbReference>
<dbReference type="KEGG" id="pss:102451116"/>
<feature type="repeat" description="WD" evidence="3">
    <location>
        <begin position="254"/>
        <end position="287"/>
    </location>
</feature>
<name>K7GD16_PELSI</name>
<dbReference type="InterPro" id="IPR036322">
    <property type="entry name" value="WD40_repeat_dom_sf"/>
</dbReference>
<keyword evidence="2" id="KW-0677">Repeat</keyword>
<dbReference type="SMART" id="SM00320">
    <property type="entry name" value="WD40"/>
    <property type="match status" value="6"/>
</dbReference>
<dbReference type="Proteomes" id="UP000007267">
    <property type="component" value="Unassembled WGS sequence"/>
</dbReference>
<dbReference type="Pfam" id="PF00400">
    <property type="entry name" value="WD40"/>
    <property type="match status" value="2"/>
</dbReference>
<keyword evidence="1 3" id="KW-0853">WD repeat</keyword>
<reference evidence="5" key="4">
    <citation type="submission" date="2025-09" db="UniProtKB">
        <authorList>
            <consortium name="Ensembl"/>
        </authorList>
    </citation>
    <scope>IDENTIFICATION</scope>
</reference>
<reference evidence="5" key="3">
    <citation type="submission" date="2025-08" db="UniProtKB">
        <authorList>
            <consortium name="Ensembl"/>
        </authorList>
    </citation>
    <scope>IDENTIFICATION</scope>
</reference>
<dbReference type="HOGENOM" id="CLU_057939_1_0_1"/>
<evidence type="ECO:0000256" key="1">
    <source>
        <dbReference type="ARBA" id="ARBA00022574"/>
    </source>
</evidence>
<dbReference type="OMA" id="GDLMVWG"/>
<evidence type="ECO:0000313" key="5">
    <source>
        <dbReference type="Ensembl" id="ENSPSIP00000018177.1"/>
    </source>
</evidence>
<dbReference type="GeneTree" id="ENSGT00390000011073"/>
<dbReference type="InterPro" id="IPR042453">
    <property type="entry name" value="WDR53"/>
</dbReference>
<evidence type="ECO:0000313" key="6">
    <source>
        <dbReference type="Proteomes" id="UP000007267"/>
    </source>
</evidence>
<dbReference type="OrthoDB" id="2161379at2759"/>
<keyword evidence="6" id="KW-1185">Reference proteome</keyword>
<dbReference type="CTD" id="348793"/>
<dbReference type="PROSITE" id="PS00678">
    <property type="entry name" value="WD_REPEATS_1"/>
    <property type="match status" value="2"/>
</dbReference>
<accession>K7GD16</accession>
<dbReference type="Gene3D" id="2.130.10.10">
    <property type="entry name" value="YVTN repeat-like/Quinoprotein amine dehydrogenase"/>
    <property type="match status" value="2"/>
</dbReference>
<dbReference type="PROSITE" id="PS50294">
    <property type="entry name" value="WD_REPEATS_REGION"/>
    <property type="match status" value="1"/>
</dbReference>
<dbReference type="InterPro" id="IPR019775">
    <property type="entry name" value="WD40_repeat_CS"/>
</dbReference>
<organism evidence="5 6">
    <name type="scientific">Pelodiscus sinensis</name>
    <name type="common">Chinese softshell turtle</name>
    <name type="synonym">Trionyx sinensis</name>
    <dbReference type="NCBI Taxonomy" id="13735"/>
    <lineage>
        <taxon>Eukaryota</taxon>
        <taxon>Metazoa</taxon>
        <taxon>Chordata</taxon>
        <taxon>Craniata</taxon>
        <taxon>Vertebrata</taxon>
        <taxon>Euteleostomi</taxon>
        <taxon>Archelosauria</taxon>
        <taxon>Testudinata</taxon>
        <taxon>Testudines</taxon>
        <taxon>Cryptodira</taxon>
        <taxon>Trionychia</taxon>
        <taxon>Trionychidae</taxon>
        <taxon>Pelodiscus</taxon>
    </lineage>
</organism>
<dbReference type="PANTHER" id="PTHR44666:SF1">
    <property type="entry name" value="WD REPEAT-CONTAINING PROTEIN 53"/>
    <property type="match status" value="1"/>
</dbReference>
<dbReference type="EMBL" id="AGCU01098985">
    <property type="status" value="NOT_ANNOTATED_CDS"/>
    <property type="molecule type" value="Genomic_DNA"/>
</dbReference>
<dbReference type="InterPro" id="IPR015943">
    <property type="entry name" value="WD40/YVTN_repeat-like_dom_sf"/>
</dbReference>
<evidence type="ECO:0000256" key="3">
    <source>
        <dbReference type="PROSITE-ProRule" id="PRU00221"/>
    </source>
</evidence>
<dbReference type="AlphaFoldDB" id="K7GD16"/>
<dbReference type="PROSITE" id="PS50082">
    <property type="entry name" value="WD_REPEATS_2"/>
    <property type="match status" value="2"/>
</dbReference>
<feature type="region of interest" description="Disordered" evidence="4">
    <location>
        <begin position="298"/>
        <end position="322"/>
    </location>
</feature>